<proteinExistence type="inferred from homology"/>
<evidence type="ECO:0000256" key="3">
    <source>
        <dbReference type="ARBA" id="ARBA00022679"/>
    </source>
</evidence>
<dbReference type="SUPFAM" id="SSF53335">
    <property type="entry name" value="S-adenosyl-L-methionine-dependent methyltransferases"/>
    <property type="match status" value="1"/>
</dbReference>
<dbReference type="RefSeq" id="WP_054838821.1">
    <property type="nucleotide sequence ID" value="NZ_BBBY01000019.1"/>
</dbReference>
<dbReference type="NCBIfam" id="TIGR00675">
    <property type="entry name" value="dcm"/>
    <property type="match status" value="1"/>
</dbReference>
<evidence type="ECO:0000256" key="2">
    <source>
        <dbReference type="ARBA" id="ARBA00022603"/>
    </source>
</evidence>
<dbReference type="OrthoDB" id="5033at2157"/>
<evidence type="ECO:0000313" key="6">
    <source>
        <dbReference type="EMBL" id="MUN28600.1"/>
    </source>
</evidence>
<evidence type="ECO:0000256" key="4">
    <source>
        <dbReference type="ARBA" id="ARBA00022691"/>
    </source>
</evidence>
<dbReference type="InterPro" id="IPR029063">
    <property type="entry name" value="SAM-dependent_MTases_sf"/>
</dbReference>
<dbReference type="PROSITE" id="PS51679">
    <property type="entry name" value="SAM_MT_C5"/>
    <property type="match status" value="1"/>
</dbReference>
<dbReference type="PANTHER" id="PTHR10629">
    <property type="entry name" value="CYTOSINE-SPECIFIC METHYLTRANSFERASE"/>
    <property type="match status" value="1"/>
</dbReference>
<evidence type="ECO:0000313" key="7">
    <source>
        <dbReference type="Proteomes" id="UP000470772"/>
    </source>
</evidence>
<dbReference type="PRINTS" id="PR00105">
    <property type="entry name" value="C5METTRFRASE"/>
</dbReference>
<comment type="similarity">
    <text evidence="5">Belongs to the class I-like SAM-binding methyltransferase superfamily. C5-methyltransferase family.</text>
</comment>
<dbReference type="Pfam" id="PF00145">
    <property type="entry name" value="DNA_methylase"/>
    <property type="match status" value="1"/>
</dbReference>
<keyword evidence="2 6" id="KW-0489">Methyltransferase</keyword>
<dbReference type="GO" id="GO:0044027">
    <property type="term" value="P:negative regulation of gene expression via chromosomal CpG island methylation"/>
    <property type="evidence" value="ECO:0007669"/>
    <property type="project" value="TreeGrafter"/>
</dbReference>
<dbReference type="Gene3D" id="3.40.50.150">
    <property type="entry name" value="Vaccinia Virus protein VP39"/>
    <property type="match status" value="1"/>
</dbReference>
<dbReference type="GO" id="GO:0003677">
    <property type="term" value="F:DNA binding"/>
    <property type="evidence" value="ECO:0007669"/>
    <property type="project" value="TreeGrafter"/>
</dbReference>
<dbReference type="InterPro" id="IPR001525">
    <property type="entry name" value="C5_MeTfrase"/>
</dbReference>
<keyword evidence="3 6" id="KW-0808">Transferase</keyword>
<name>A0A6A9QK09_SULME</name>
<evidence type="ECO:0000256" key="5">
    <source>
        <dbReference type="RuleBase" id="RU000416"/>
    </source>
</evidence>
<keyword evidence="7" id="KW-1185">Reference proteome</keyword>
<protein>
    <recommendedName>
        <fullName evidence="1">DNA (cytosine-5-)-methyltransferase</fullName>
        <ecNumber evidence="1">2.1.1.37</ecNumber>
    </recommendedName>
</protein>
<evidence type="ECO:0000256" key="1">
    <source>
        <dbReference type="ARBA" id="ARBA00011975"/>
    </source>
</evidence>
<dbReference type="AlphaFoldDB" id="A0A6A9QK09"/>
<dbReference type="Gene3D" id="3.90.120.10">
    <property type="entry name" value="DNA Methylase, subunit A, domain 2"/>
    <property type="match status" value="1"/>
</dbReference>
<dbReference type="PANTHER" id="PTHR10629:SF52">
    <property type="entry name" value="DNA (CYTOSINE-5)-METHYLTRANSFERASE 1"/>
    <property type="match status" value="1"/>
</dbReference>
<dbReference type="Proteomes" id="UP000470772">
    <property type="component" value="Unassembled WGS sequence"/>
</dbReference>
<reference evidence="6 7" key="1">
    <citation type="submission" date="2019-10" db="EMBL/GenBank/DDBJ databases">
        <title>Sequencing and Assembly of Multiple Reported Metal-Biooxidizing Members of the Extremely Thermoacidophilic Archaeal Family Sulfolobaceae.</title>
        <authorList>
            <person name="Counts J.A."/>
            <person name="Kelly R.M."/>
        </authorList>
    </citation>
    <scope>NUCLEOTIDE SEQUENCE [LARGE SCALE GENOMIC DNA]</scope>
    <source>
        <strain evidence="6 7">DSM 6482</strain>
    </source>
</reference>
<gene>
    <name evidence="6" type="primary">dcm</name>
    <name evidence="6" type="ORF">GC250_03880</name>
</gene>
<organism evidence="6 7">
    <name type="scientific">Sulfuracidifex metallicus DSM 6482 = JCM 9184</name>
    <dbReference type="NCBI Taxonomy" id="523847"/>
    <lineage>
        <taxon>Archaea</taxon>
        <taxon>Thermoproteota</taxon>
        <taxon>Thermoprotei</taxon>
        <taxon>Sulfolobales</taxon>
        <taxon>Sulfolobaceae</taxon>
        <taxon>Sulfuracidifex</taxon>
    </lineage>
</organism>
<dbReference type="GO" id="GO:0003886">
    <property type="term" value="F:DNA (cytosine-5-)-methyltransferase activity"/>
    <property type="evidence" value="ECO:0007669"/>
    <property type="project" value="UniProtKB-EC"/>
</dbReference>
<dbReference type="EMBL" id="WGGD01000005">
    <property type="protein sequence ID" value="MUN28600.1"/>
    <property type="molecule type" value="Genomic_DNA"/>
</dbReference>
<dbReference type="InterPro" id="IPR050390">
    <property type="entry name" value="C5-Methyltransferase"/>
</dbReference>
<comment type="caution">
    <text evidence="6">The sequence shown here is derived from an EMBL/GenBank/DDBJ whole genome shotgun (WGS) entry which is preliminary data.</text>
</comment>
<dbReference type="GO" id="GO:0032259">
    <property type="term" value="P:methylation"/>
    <property type="evidence" value="ECO:0007669"/>
    <property type="project" value="UniProtKB-KW"/>
</dbReference>
<dbReference type="EC" id="2.1.1.37" evidence="1"/>
<sequence>MGRFKVVDLFSGAGGFAEGFRLNNFDIKLAVEINSAASKSYSLNFPDSIVLQEDIRDISGYEIKKLINGNPDVVIGSPPCEPFTAANPLRMANPLDRLYQDSQGSLTLEYIRLVGELSPKIFVMENVQAIVGTPSLRDAIIYEFNKIGFKNIFLNFMEAEKYGSPSRRSRVFISNIEIKPTPSYRKVTVWEAIGDLEERRDLPNHEIQELDEKKIKEISKLGFEDYLTMFQGSNGRSIPAKIRLNPFQVGPTVMGNSRFIHPFSNRFLTVREQARLMTYPDNHVFMGSRDDQYNQVGEAVPVVLSSIIAAEVLGAFNG</sequence>
<keyword evidence="4" id="KW-0949">S-adenosyl-L-methionine</keyword>
<accession>A0A6A9QK09</accession>